<sequence length="286" mass="31261">MTNLAVFDIGGTAVKCGLWENDQLSYQSKFITSKTLDDLVINMKKVINHYPVDIEGIAISAPGAVNASTRKIEGISAVKYLHNCSIFDIFEKAFRLPVRIENDANCAGIAEMSLGVGKDIENALFVVLGTGVGGAVFINGSLYKGSHLFGGEFGLMKNHTNQILSETGTIVRVAEAYYKKTGEKVDGKQLFELAKKKDSLVLALLDTMYENIAQILYDLQVALDPEMIIIGGGISERKEVIDELEKRLYHNLASVHLPNIMPQIAACQFRNDANLIGAATNYLNTI</sequence>
<gene>
    <name evidence="2" type="primary">bglK_2</name>
    <name evidence="2" type="ORF">G314FT_11350</name>
</gene>
<comment type="similarity">
    <text evidence="1">Belongs to the ROK (NagC/XylR) family.</text>
</comment>
<reference evidence="2" key="2">
    <citation type="submission" date="2022-08" db="EMBL/GenBank/DDBJ databases">
        <authorList>
            <person name="Poehlein A."/>
            <person name="Guzman J."/>
            <person name="Daniel R."/>
            <person name="Vilcinskas A."/>
        </authorList>
    </citation>
    <scope>NUCLEOTIDE SEQUENCE</scope>
    <source>
        <strain evidence="2">G314FT</strain>
    </source>
</reference>
<proteinExistence type="inferred from homology"/>
<dbReference type="RefSeq" id="WP_257699364.1">
    <property type="nucleotide sequence ID" value="NZ_CP102451.1"/>
</dbReference>
<dbReference type="Proteomes" id="UP001058273">
    <property type="component" value="Chromosome"/>
</dbReference>
<dbReference type="SUPFAM" id="SSF53067">
    <property type="entry name" value="Actin-like ATPase domain"/>
    <property type="match status" value="1"/>
</dbReference>
<dbReference type="InterPro" id="IPR000600">
    <property type="entry name" value="ROK"/>
</dbReference>
<dbReference type="PANTHER" id="PTHR18964:SF170">
    <property type="entry name" value="SUGAR KINASE"/>
    <property type="match status" value="1"/>
</dbReference>
<dbReference type="Gene3D" id="3.30.420.40">
    <property type="match status" value="2"/>
</dbReference>
<protein>
    <submittedName>
        <fullName evidence="2">Beta-glucoside kinase</fullName>
        <ecNumber evidence="2">2.7.1.85</ecNumber>
    </submittedName>
</protein>
<dbReference type="EMBL" id="CP102451">
    <property type="protein sequence ID" value="UUV98977.1"/>
    <property type="molecule type" value="Genomic_DNA"/>
</dbReference>
<keyword evidence="2" id="KW-0418">Kinase</keyword>
<dbReference type="EC" id="2.7.1.85" evidence="2"/>
<accession>A0ABY5NZM1</accession>
<evidence type="ECO:0000313" key="3">
    <source>
        <dbReference type="Proteomes" id="UP001058273"/>
    </source>
</evidence>
<organism evidence="2 3">
    <name type="scientific">Vagococcus luciliae</name>
    <dbReference type="NCBI Taxonomy" id="2920380"/>
    <lineage>
        <taxon>Bacteria</taxon>
        <taxon>Bacillati</taxon>
        <taxon>Bacillota</taxon>
        <taxon>Bacilli</taxon>
        <taxon>Lactobacillales</taxon>
        <taxon>Enterococcaceae</taxon>
        <taxon>Vagococcus</taxon>
    </lineage>
</organism>
<evidence type="ECO:0000256" key="1">
    <source>
        <dbReference type="ARBA" id="ARBA00006479"/>
    </source>
</evidence>
<keyword evidence="3" id="KW-1185">Reference proteome</keyword>
<dbReference type="InterPro" id="IPR043129">
    <property type="entry name" value="ATPase_NBD"/>
</dbReference>
<name>A0ABY5NZM1_9ENTE</name>
<dbReference type="PANTHER" id="PTHR18964">
    <property type="entry name" value="ROK (REPRESSOR, ORF, KINASE) FAMILY"/>
    <property type="match status" value="1"/>
</dbReference>
<dbReference type="GO" id="GO:0047700">
    <property type="term" value="F:beta-glucoside kinase activity"/>
    <property type="evidence" value="ECO:0007669"/>
    <property type="project" value="UniProtKB-EC"/>
</dbReference>
<evidence type="ECO:0000313" key="2">
    <source>
        <dbReference type="EMBL" id="UUV98977.1"/>
    </source>
</evidence>
<dbReference type="CDD" id="cd24152">
    <property type="entry name" value="ASKHA_NBD_ROK-like"/>
    <property type="match status" value="1"/>
</dbReference>
<dbReference type="Pfam" id="PF00480">
    <property type="entry name" value="ROK"/>
    <property type="match status" value="1"/>
</dbReference>
<keyword evidence="2" id="KW-0808">Transferase</keyword>
<reference evidence="2" key="1">
    <citation type="submission" date="2022-08" db="EMBL/GenBank/DDBJ databases">
        <title>Genome sequence of Vagococcus luciliae DSM 112651.</title>
        <authorList>
            <person name="Juan G."/>
            <person name="Anja P."/>
            <person name="Rolf D."/>
            <person name="Kampfer P."/>
            <person name="Vilcinskas A."/>
        </authorList>
    </citation>
    <scope>NUCLEOTIDE SEQUENCE</scope>
    <source>
        <strain evidence="2">G314FT</strain>
    </source>
</reference>